<evidence type="ECO:0000313" key="2">
    <source>
        <dbReference type="EMBL" id="ACV08755.1"/>
    </source>
</evidence>
<protein>
    <submittedName>
        <fullName evidence="2">Uncharacterized protein</fullName>
    </submittedName>
</protein>
<organism evidence="2 3">
    <name type="scientific">Jonesia denitrificans (strain ATCC 14870 / DSM 20603 / BCRC 15368 / CIP 55.134 / JCM 11481 / NBRC 15587 / NCTC 10816 / Prevot 55134)</name>
    <name type="common">Listeria denitrificans</name>
    <dbReference type="NCBI Taxonomy" id="471856"/>
    <lineage>
        <taxon>Bacteria</taxon>
        <taxon>Bacillati</taxon>
        <taxon>Actinomycetota</taxon>
        <taxon>Actinomycetes</taxon>
        <taxon>Micrococcales</taxon>
        <taxon>Jonesiaceae</taxon>
        <taxon>Jonesia</taxon>
    </lineage>
</organism>
<dbReference type="Proteomes" id="UP000000628">
    <property type="component" value="Chromosome"/>
</dbReference>
<dbReference type="STRING" id="471856.Jden_1099"/>
<reference evidence="2 3" key="1">
    <citation type="journal article" date="2009" name="Stand. Genomic Sci.">
        <title>Complete genome sequence of Jonesia denitrificans type strain (Prevot 55134).</title>
        <authorList>
            <person name="Pukall R."/>
            <person name="Gehrich-Schroter G."/>
            <person name="Lapidus A."/>
            <person name="Nolan M."/>
            <person name="Glavina Del Rio T."/>
            <person name="Lucas S."/>
            <person name="Chen F."/>
            <person name="Tice H."/>
            <person name="Pitluck S."/>
            <person name="Cheng J.F."/>
            <person name="Copeland A."/>
            <person name="Saunders E."/>
            <person name="Brettin T."/>
            <person name="Detter J.C."/>
            <person name="Bruce D."/>
            <person name="Goodwin L."/>
            <person name="Pati A."/>
            <person name="Ivanova N."/>
            <person name="Mavromatis K."/>
            <person name="Ovchinnikova G."/>
            <person name="Chen A."/>
            <person name="Palaniappan K."/>
            <person name="Land M."/>
            <person name="Hauser L."/>
            <person name="Chang Y.J."/>
            <person name="Jeffries C.D."/>
            <person name="Chain P."/>
            <person name="Goker M."/>
            <person name="Bristow J."/>
            <person name="Eisen J.A."/>
            <person name="Markowitz V."/>
            <person name="Hugenholtz P."/>
            <person name="Kyrpides N.C."/>
            <person name="Klenk H.P."/>
            <person name="Han C."/>
        </authorList>
    </citation>
    <scope>NUCLEOTIDE SEQUENCE [LARGE SCALE GENOMIC DNA]</scope>
    <source>
        <strain evidence="3">ATCC 14870 / DSM 20603 / BCRC 15368 / CIP 55.134 / JCM 11481 / NBRC 15587 / NCTC 10816 / Prevot 55134</strain>
    </source>
</reference>
<dbReference type="HOGENOM" id="CLU_1545568_0_0_11"/>
<dbReference type="EMBL" id="CP001706">
    <property type="protein sequence ID" value="ACV08755.1"/>
    <property type="molecule type" value="Genomic_DNA"/>
</dbReference>
<evidence type="ECO:0000313" key="3">
    <source>
        <dbReference type="Proteomes" id="UP000000628"/>
    </source>
</evidence>
<sequence length="173" mass="18945">MIRLAGQWSDYGREVNAHAHTMGVELAQLESELANVESQLSTTQEQLSTAQSRITELASEKALVGDDRETQRLLAEDTAQIATEALGVSSDLASCVTRQTRVLDTLVTLQSNQSDLLTERTKPARDQDTDIISSLEETLGETRTKLTDVSQTATETCEGATERYNALVKELES</sequence>
<dbReference type="eggNOG" id="ENOG5033DFN">
    <property type="taxonomic scope" value="Bacteria"/>
</dbReference>
<keyword evidence="1" id="KW-0175">Coiled coil</keyword>
<feature type="coiled-coil region" evidence="1">
    <location>
        <begin position="19"/>
        <end position="60"/>
    </location>
</feature>
<dbReference type="AlphaFoldDB" id="C7R3P8"/>
<proteinExistence type="predicted"/>
<keyword evidence="3" id="KW-1185">Reference proteome</keyword>
<dbReference type="KEGG" id="jde:Jden_1099"/>
<evidence type="ECO:0000256" key="1">
    <source>
        <dbReference type="SAM" id="Coils"/>
    </source>
</evidence>
<gene>
    <name evidence="2" type="ordered locus">Jden_1099</name>
</gene>
<accession>C7R3P8</accession>
<name>C7R3P8_JONDD</name>